<name>A0ABR4NJX8_9FUNG</name>
<dbReference type="PANTHER" id="PTHR15460:SF3">
    <property type="entry name" value="PEROXISOMAL MEMBRANE PROTEIN 4"/>
    <property type="match status" value="1"/>
</dbReference>
<sequence>MSATDAINKLIASGANHDLLAIVKGFRNGAVYGAKIRFPHALVMTFLFRRTNLKDMARSILTLTYQHSRNLAFFVTIYKTLLLVQRKIKGFEHNADSFIAGIIGGYIVFGKNTAVNNQIVLYLFSRISVGLAKLAVKRKIISKPQHSFPVFAALTWGIVMWLFRHDRDTLQPSLQSSMQYLYNDSDVFDSIGNWLLSNK</sequence>
<dbReference type="PANTHER" id="PTHR15460">
    <property type="entry name" value="PEROXISOMAL MEMBRANE PROTEIN 4"/>
    <property type="match status" value="1"/>
</dbReference>
<evidence type="ECO:0008006" key="3">
    <source>
        <dbReference type="Google" id="ProtNLM"/>
    </source>
</evidence>
<dbReference type="Pfam" id="PF02466">
    <property type="entry name" value="Tim17"/>
    <property type="match status" value="1"/>
</dbReference>
<dbReference type="Proteomes" id="UP001527925">
    <property type="component" value="Unassembled WGS sequence"/>
</dbReference>
<proteinExistence type="predicted"/>
<keyword evidence="2" id="KW-1185">Reference proteome</keyword>
<dbReference type="InterPro" id="IPR019531">
    <property type="entry name" value="Pmp4"/>
</dbReference>
<reference evidence="1 2" key="1">
    <citation type="submission" date="2023-09" db="EMBL/GenBank/DDBJ databases">
        <title>Pangenome analysis of Batrachochytrium dendrobatidis and related Chytrids.</title>
        <authorList>
            <person name="Yacoub M.N."/>
            <person name="Stajich J.E."/>
            <person name="James T.Y."/>
        </authorList>
    </citation>
    <scope>NUCLEOTIDE SEQUENCE [LARGE SCALE GENOMIC DNA]</scope>
    <source>
        <strain evidence="1 2">JEL0888</strain>
    </source>
</reference>
<evidence type="ECO:0000313" key="1">
    <source>
        <dbReference type="EMBL" id="KAL2919785.1"/>
    </source>
</evidence>
<organism evidence="1 2">
    <name type="scientific">Polyrhizophydium stewartii</name>
    <dbReference type="NCBI Taxonomy" id="2732419"/>
    <lineage>
        <taxon>Eukaryota</taxon>
        <taxon>Fungi</taxon>
        <taxon>Fungi incertae sedis</taxon>
        <taxon>Chytridiomycota</taxon>
        <taxon>Chytridiomycota incertae sedis</taxon>
        <taxon>Chytridiomycetes</taxon>
        <taxon>Rhizophydiales</taxon>
        <taxon>Rhizophydiales incertae sedis</taxon>
        <taxon>Polyrhizophydium</taxon>
    </lineage>
</organism>
<dbReference type="EMBL" id="JADGIZ020000002">
    <property type="protein sequence ID" value="KAL2919785.1"/>
    <property type="molecule type" value="Genomic_DNA"/>
</dbReference>
<evidence type="ECO:0000313" key="2">
    <source>
        <dbReference type="Proteomes" id="UP001527925"/>
    </source>
</evidence>
<comment type="caution">
    <text evidence="1">The sequence shown here is derived from an EMBL/GenBank/DDBJ whole genome shotgun (WGS) entry which is preliminary data.</text>
</comment>
<dbReference type="PIRSF" id="PIRSF013674">
    <property type="entry name" value="PXMP4"/>
    <property type="match status" value="1"/>
</dbReference>
<accession>A0ABR4NJX8</accession>
<protein>
    <recommendedName>
        <fullName evidence="3">Peroxisomal membrane protein 4</fullName>
    </recommendedName>
</protein>
<gene>
    <name evidence="1" type="ORF">HK105_200702</name>
</gene>